<comment type="caution">
    <text evidence="2">The sequence shown here is derived from an EMBL/GenBank/DDBJ whole genome shotgun (WGS) entry which is preliminary data.</text>
</comment>
<dbReference type="Pfam" id="PF18029">
    <property type="entry name" value="Glyoxalase_6"/>
    <property type="match status" value="1"/>
</dbReference>
<dbReference type="InterPro" id="IPR029068">
    <property type="entry name" value="Glyas_Bleomycin-R_OHBP_Dase"/>
</dbReference>
<protein>
    <submittedName>
        <fullName evidence="2">Glyoxalase</fullName>
    </submittedName>
</protein>
<dbReference type="Gene3D" id="3.10.180.10">
    <property type="entry name" value="2,3-Dihydroxybiphenyl 1,2-Dioxygenase, domain 1"/>
    <property type="match status" value="1"/>
</dbReference>
<evidence type="ECO:0000313" key="3">
    <source>
        <dbReference type="Proteomes" id="UP000029713"/>
    </source>
</evidence>
<dbReference type="RefSeq" id="WP_036335017.1">
    <property type="nucleotide sequence ID" value="NZ_JPMX01000025.1"/>
</dbReference>
<dbReference type="PROSITE" id="PS51819">
    <property type="entry name" value="VOC"/>
    <property type="match status" value="1"/>
</dbReference>
<evidence type="ECO:0000259" key="1">
    <source>
        <dbReference type="PROSITE" id="PS51819"/>
    </source>
</evidence>
<dbReference type="CDD" id="cd06587">
    <property type="entry name" value="VOC"/>
    <property type="match status" value="1"/>
</dbReference>
<name>A0A098YBP3_9ACTN</name>
<dbReference type="AlphaFoldDB" id="A0A098YBP3"/>
<feature type="domain" description="VOC" evidence="1">
    <location>
        <begin position="2"/>
        <end position="112"/>
    </location>
</feature>
<dbReference type="InterPro" id="IPR037523">
    <property type="entry name" value="VOC_core"/>
</dbReference>
<sequence>MTVAHLLAVVPVTDLHTATAWYERLFGRPPDNRPMPTLAEWRVTDTGWVQVHVDADRPGRALLNLAVDDLAAHLDELRSRGLSPGEVQTASKGVQLASVTDPDGNVVTLIGGFRVVY</sequence>
<dbReference type="SUPFAM" id="SSF54593">
    <property type="entry name" value="Glyoxalase/Bleomycin resistance protein/Dihydroxybiphenyl dioxygenase"/>
    <property type="match status" value="1"/>
</dbReference>
<accession>A0A098YBP3</accession>
<keyword evidence="3" id="KW-1185">Reference proteome</keyword>
<dbReference type="STRING" id="1522368.IN07_08320"/>
<evidence type="ECO:0000313" key="2">
    <source>
        <dbReference type="EMBL" id="KGH47211.1"/>
    </source>
</evidence>
<dbReference type="EMBL" id="JPMX01000025">
    <property type="protein sequence ID" value="KGH47211.1"/>
    <property type="molecule type" value="Genomic_DNA"/>
</dbReference>
<gene>
    <name evidence="2" type="ORF">IN07_08320</name>
</gene>
<reference evidence="2 3" key="1">
    <citation type="submission" date="2014-07" db="EMBL/GenBank/DDBJ databases">
        <title>Biosystematic studies on Modestobacter strains isolated from extreme hyper-arid desert soil and from historic building.</title>
        <authorList>
            <person name="Bukarasam K."/>
            <person name="Bull A."/>
            <person name="Girard G."/>
            <person name="van Wezel G."/>
            <person name="Goodfellow M."/>
        </authorList>
    </citation>
    <scope>NUCLEOTIDE SEQUENCE [LARGE SCALE GENOMIC DNA]</scope>
    <source>
        <strain evidence="2 3">KNN45-2b</strain>
    </source>
</reference>
<dbReference type="InterPro" id="IPR041581">
    <property type="entry name" value="Glyoxalase_6"/>
</dbReference>
<proteinExistence type="predicted"/>
<dbReference type="OrthoDB" id="2453533at2"/>
<dbReference type="Proteomes" id="UP000029713">
    <property type="component" value="Unassembled WGS sequence"/>
</dbReference>
<organism evidence="2 3">
    <name type="scientific">Modestobacter caceresii</name>
    <dbReference type="NCBI Taxonomy" id="1522368"/>
    <lineage>
        <taxon>Bacteria</taxon>
        <taxon>Bacillati</taxon>
        <taxon>Actinomycetota</taxon>
        <taxon>Actinomycetes</taxon>
        <taxon>Geodermatophilales</taxon>
        <taxon>Geodermatophilaceae</taxon>
        <taxon>Modestobacter</taxon>
    </lineage>
</organism>